<evidence type="ECO:0000313" key="1">
    <source>
        <dbReference type="EMBL" id="BBP44093.1"/>
    </source>
</evidence>
<dbReference type="Proteomes" id="UP000501466">
    <property type="component" value="Chromosome"/>
</dbReference>
<dbReference type="KEGG" id="tzo:THMIRHAT_18390"/>
<name>A0A6F8PPQ3_9GAMM</name>
<sequence>MSEDNKMLEAYRHLLETAKEAAFKAEQATWETLGKAIDQAEQTVAALAALTDQEIQQVQQDLKMDLTQVAVVLDDFEEDASAFAQMEWHALENYLTQKTAEMADPTDMMILRMRLMAALNHADHPKQ</sequence>
<reference evidence="2" key="1">
    <citation type="submission" date="2019-11" db="EMBL/GenBank/DDBJ databases">
        <title>Isolation and characterization of two novel species in the genus Thiomicrorhabdus.</title>
        <authorList>
            <person name="Mochizuki J."/>
            <person name="Kojima H."/>
            <person name="Fukui M."/>
        </authorList>
    </citation>
    <scope>NUCLEOTIDE SEQUENCE [LARGE SCALE GENOMIC DNA]</scope>
    <source>
        <strain evidence="2">AkT22</strain>
    </source>
</reference>
<accession>A0A6F8PPQ3</accession>
<dbReference type="AlphaFoldDB" id="A0A6F8PPQ3"/>
<proteinExistence type="predicted"/>
<organism evidence="1 2">
    <name type="scientific">Thiosulfativibrio zosterae</name>
    <dbReference type="NCBI Taxonomy" id="2675053"/>
    <lineage>
        <taxon>Bacteria</taxon>
        <taxon>Pseudomonadati</taxon>
        <taxon>Pseudomonadota</taxon>
        <taxon>Gammaproteobacteria</taxon>
        <taxon>Thiotrichales</taxon>
        <taxon>Piscirickettsiaceae</taxon>
        <taxon>Thiosulfativibrio</taxon>
    </lineage>
</organism>
<evidence type="ECO:0000313" key="2">
    <source>
        <dbReference type="Proteomes" id="UP000501466"/>
    </source>
</evidence>
<keyword evidence="2" id="KW-1185">Reference proteome</keyword>
<dbReference type="InterPro" id="IPR009912">
    <property type="entry name" value="DUF1451"/>
</dbReference>
<dbReference type="RefSeq" id="WP_173291844.1">
    <property type="nucleotide sequence ID" value="NZ_AP021888.1"/>
</dbReference>
<protein>
    <submittedName>
        <fullName evidence="1">Uncharacterized protein</fullName>
    </submittedName>
</protein>
<dbReference type="Pfam" id="PF07295">
    <property type="entry name" value="DUF1451"/>
    <property type="match status" value="1"/>
</dbReference>
<dbReference type="EMBL" id="AP021888">
    <property type="protein sequence ID" value="BBP44093.1"/>
    <property type="molecule type" value="Genomic_DNA"/>
</dbReference>
<gene>
    <name evidence="1" type="ORF">THMIRHAT_18390</name>
</gene>